<dbReference type="GO" id="GO:0033554">
    <property type="term" value="P:cellular response to stress"/>
    <property type="evidence" value="ECO:0007669"/>
    <property type="project" value="TreeGrafter"/>
</dbReference>
<dbReference type="FunFam" id="3.40.30.10:FF:000003">
    <property type="entry name" value="Peroxiredoxin 1"/>
    <property type="match status" value="1"/>
</dbReference>
<dbReference type="InterPro" id="IPR050217">
    <property type="entry name" value="Peroxiredoxin"/>
</dbReference>
<comment type="caution">
    <text evidence="10">The sequence shown here is derived from an EMBL/GenBank/DDBJ whole genome shotgun (WGS) entry which is preliminary data.</text>
</comment>
<evidence type="ECO:0000256" key="4">
    <source>
        <dbReference type="ARBA" id="ARBA00022862"/>
    </source>
</evidence>
<keyword evidence="5 10" id="KW-0560">Oxidoreductase</keyword>
<keyword evidence="6" id="KW-1015">Disulfide bond</keyword>
<dbReference type="GO" id="GO:0008379">
    <property type="term" value="F:thioredoxin peroxidase activity"/>
    <property type="evidence" value="ECO:0007669"/>
    <property type="project" value="TreeGrafter"/>
</dbReference>
<evidence type="ECO:0000313" key="11">
    <source>
        <dbReference type="Proteomes" id="UP001140011"/>
    </source>
</evidence>
<name>A0A9W8L8D2_9FUNG</name>
<dbReference type="EC" id="1.11.1.24" evidence="2"/>
<dbReference type="SUPFAM" id="SSF52833">
    <property type="entry name" value="Thioredoxin-like"/>
    <property type="match status" value="1"/>
</dbReference>
<evidence type="ECO:0000256" key="6">
    <source>
        <dbReference type="ARBA" id="ARBA00023157"/>
    </source>
</evidence>
<dbReference type="InterPro" id="IPR019479">
    <property type="entry name" value="Peroxiredoxin_C"/>
</dbReference>
<accession>A0A9W8L8D2</accession>
<keyword evidence="11" id="KW-1185">Reference proteome</keyword>
<comment type="similarity">
    <text evidence="1">Belongs to the peroxiredoxin family. AhpC/Prx1 subfamily.</text>
</comment>
<dbReference type="OrthoDB" id="185659at2759"/>
<dbReference type="Gene3D" id="3.40.30.10">
    <property type="entry name" value="Glutaredoxin"/>
    <property type="match status" value="1"/>
</dbReference>
<dbReference type="AlphaFoldDB" id="A0A9W8L8D2"/>
<reference evidence="10" key="1">
    <citation type="submission" date="2022-07" db="EMBL/GenBank/DDBJ databases">
        <title>Phylogenomic reconstructions and comparative analyses of Kickxellomycotina fungi.</title>
        <authorList>
            <person name="Reynolds N.K."/>
            <person name="Stajich J.E."/>
            <person name="Barry K."/>
            <person name="Grigoriev I.V."/>
            <person name="Crous P."/>
            <person name="Smith M.E."/>
        </authorList>
    </citation>
    <scope>NUCLEOTIDE SEQUENCE</scope>
    <source>
        <strain evidence="10">BCRC 34297</strain>
    </source>
</reference>
<dbReference type="PANTHER" id="PTHR10681">
    <property type="entry name" value="THIOREDOXIN PEROXIDASE"/>
    <property type="match status" value="1"/>
</dbReference>
<gene>
    <name evidence="10" type="primary">TSA1</name>
    <name evidence="10" type="ORF">GGI19_004487</name>
</gene>
<dbReference type="InterPro" id="IPR036249">
    <property type="entry name" value="Thioredoxin-like_sf"/>
</dbReference>
<sequence length="247" mass="26840">MQPEKRVADSVVASVALAKRLKVTTIIDGVEDMVTDTETTDERVATEPVSTSGRCVVGRSAPAFSVPAVMADGSMSTVTLSQFKGKYLVILFYPADYTFVCPTEITSFSDKVAAFAAMDCSVAVCSTDSEFVHYNWRQQARKDGGIGEVAVPMLADRTREMSRSYGVLCEEEGQAFRGLFIIDPKQVVRVAQINDMGVGRSVDETLRLVSALKFADEHGQVCPANWRAGDAAIDPDIQRSKAFFQAS</sequence>
<dbReference type="InterPro" id="IPR000866">
    <property type="entry name" value="AhpC/TSA"/>
</dbReference>
<keyword evidence="3 10" id="KW-0575">Peroxidase</keyword>
<keyword evidence="7" id="KW-0676">Redox-active center</keyword>
<evidence type="ECO:0000256" key="3">
    <source>
        <dbReference type="ARBA" id="ARBA00022559"/>
    </source>
</evidence>
<dbReference type="Proteomes" id="UP001140011">
    <property type="component" value="Unassembled WGS sequence"/>
</dbReference>
<evidence type="ECO:0000313" key="10">
    <source>
        <dbReference type="EMBL" id="KAJ2751432.1"/>
    </source>
</evidence>
<keyword evidence="4" id="KW-0049">Antioxidant</keyword>
<dbReference type="InterPro" id="IPR013766">
    <property type="entry name" value="Thioredoxin_domain"/>
</dbReference>
<evidence type="ECO:0000259" key="9">
    <source>
        <dbReference type="PROSITE" id="PS51352"/>
    </source>
</evidence>
<dbReference type="Pfam" id="PF10417">
    <property type="entry name" value="1-cysPrx_C"/>
    <property type="match status" value="1"/>
</dbReference>
<evidence type="ECO:0000256" key="8">
    <source>
        <dbReference type="ARBA" id="ARBA00049091"/>
    </source>
</evidence>
<dbReference type="PROSITE" id="PS51352">
    <property type="entry name" value="THIOREDOXIN_2"/>
    <property type="match status" value="1"/>
</dbReference>
<proteinExistence type="inferred from homology"/>
<dbReference type="PANTHER" id="PTHR10681:SF128">
    <property type="entry name" value="THIOREDOXIN-DEPENDENT PEROXIDE REDUCTASE, MITOCHONDRIAL"/>
    <property type="match status" value="1"/>
</dbReference>
<organism evidence="10 11">
    <name type="scientific">Coemansia pectinata</name>
    <dbReference type="NCBI Taxonomy" id="1052879"/>
    <lineage>
        <taxon>Eukaryota</taxon>
        <taxon>Fungi</taxon>
        <taxon>Fungi incertae sedis</taxon>
        <taxon>Zoopagomycota</taxon>
        <taxon>Kickxellomycotina</taxon>
        <taxon>Kickxellomycetes</taxon>
        <taxon>Kickxellales</taxon>
        <taxon>Kickxellaceae</taxon>
        <taxon>Coemansia</taxon>
    </lineage>
</organism>
<dbReference type="GO" id="GO:0042744">
    <property type="term" value="P:hydrogen peroxide catabolic process"/>
    <property type="evidence" value="ECO:0007669"/>
    <property type="project" value="TreeGrafter"/>
</dbReference>
<protein>
    <recommendedName>
        <fullName evidence="2">thioredoxin-dependent peroxiredoxin</fullName>
        <ecNumber evidence="2">1.11.1.24</ecNumber>
    </recommendedName>
</protein>
<comment type="catalytic activity">
    <reaction evidence="8">
        <text>a hydroperoxide + [thioredoxin]-dithiol = an alcohol + [thioredoxin]-disulfide + H2O</text>
        <dbReference type="Rhea" id="RHEA:62620"/>
        <dbReference type="Rhea" id="RHEA-COMP:10698"/>
        <dbReference type="Rhea" id="RHEA-COMP:10700"/>
        <dbReference type="ChEBI" id="CHEBI:15377"/>
        <dbReference type="ChEBI" id="CHEBI:29950"/>
        <dbReference type="ChEBI" id="CHEBI:30879"/>
        <dbReference type="ChEBI" id="CHEBI:35924"/>
        <dbReference type="ChEBI" id="CHEBI:50058"/>
        <dbReference type="EC" id="1.11.1.24"/>
    </reaction>
</comment>
<dbReference type="EMBL" id="JANBUH010000401">
    <property type="protein sequence ID" value="KAJ2751432.1"/>
    <property type="molecule type" value="Genomic_DNA"/>
</dbReference>
<dbReference type="CDD" id="cd03015">
    <property type="entry name" value="PRX_Typ2cys"/>
    <property type="match status" value="1"/>
</dbReference>
<dbReference type="GO" id="GO:0005829">
    <property type="term" value="C:cytosol"/>
    <property type="evidence" value="ECO:0007669"/>
    <property type="project" value="TreeGrafter"/>
</dbReference>
<evidence type="ECO:0000256" key="7">
    <source>
        <dbReference type="ARBA" id="ARBA00023284"/>
    </source>
</evidence>
<evidence type="ECO:0000256" key="2">
    <source>
        <dbReference type="ARBA" id="ARBA00013017"/>
    </source>
</evidence>
<evidence type="ECO:0000256" key="1">
    <source>
        <dbReference type="ARBA" id="ARBA00009796"/>
    </source>
</evidence>
<feature type="domain" description="Thioredoxin" evidence="9">
    <location>
        <begin position="55"/>
        <end position="214"/>
    </location>
</feature>
<dbReference type="GO" id="GO:0006979">
    <property type="term" value="P:response to oxidative stress"/>
    <property type="evidence" value="ECO:0007669"/>
    <property type="project" value="TreeGrafter"/>
</dbReference>
<dbReference type="GO" id="GO:0045454">
    <property type="term" value="P:cell redox homeostasis"/>
    <property type="evidence" value="ECO:0007669"/>
    <property type="project" value="TreeGrafter"/>
</dbReference>
<evidence type="ECO:0000256" key="5">
    <source>
        <dbReference type="ARBA" id="ARBA00023002"/>
    </source>
</evidence>
<dbReference type="Pfam" id="PF00578">
    <property type="entry name" value="AhpC-TSA"/>
    <property type="match status" value="1"/>
</dbReference>